<feature type="region of interest" description="Disordered" evidence="1">
    <location>
        <begin position="1"/>
        <end position="20"/>
    </location>
</feature>
<organism evidence="2 3">
    <name type="scientific">Sinosporangium siamense</name>
    <dbReference type="NCBI Taxonomy" id="1367973"/>
    <lineage>
        <taxon>Bacteria</taxon>
        <taxon>Bacillati</taxon>
        <taxon>Actinomycetota</taxon>
        <taxon>Actinomycetes</taxon>
        <taxon>Streptosporangiales</taxon>
        <taxon>Streptosporangiaceae</taxon>
        <taxon>Sinosporangium</taxon>
    </lineage>
</organism>
<dbReference type="AlphaFoldDB" id="A0A919RIA2"/>
<comment type="caution">
    <text evidence="2">The sequence shown here is derived from an EMBL/GenBank/DDBJ whole genome shotgun (WGS) entry which is preliminary data.</text>
</comment>
<keyword evidence="3" id="KW-1185">Reference proteome</keyword>
<dbReference type="EMBL" id="BOOW01000029">
    <property type="protein sequence ID" value="GII94386.1"/>
    <property type="molecule type" value="Genomic_DNA"/>
</dbReference>
<evidence type="ECO:0000313" key="3">
    <source>
        <dbReference type="Proteomes" id="UP000606172"/>
    </source>
</evidence>
<reference evidence="2" key="1">
    <citation type="submission" date="2021-01" db="EMBL/GenBank/DDBJ databases">
        <title>Whole genome shotgun sequence of Sinosporangium siamense NBRC 109515.</title>
        <authorList>
            <person name="Komaki H."/>
            <person name="Tamura T."/>
        </authorList>
    </citation>
    <scope>NUCLEOTIDE SEQUENCE</scope>
    <source>
        <strain evidence="2">NBRC 109515</strain>
    </source>
</reference>
<protein>
    <submittedName>
        <fullName evidence="2">Uncharacterized protein</fullName>
    </submittedName>
</protein>
<name>A0A919RIA2_9ACTN</name>
<evidence type="ECO:0000313" key="2">
    <source>
        <dbReference type="EMBL" id="GII94386.1"/>
    </source>
</evidence>
<evidence type="ECO:0000256" key="1">
    <source>
        <dbReference type="SAM" id="MobiDB-lite"/>
    </source>
</evidence>
<dbReference type="Proteomes" id="UP000606172">
    <property type="component" value="Unassembled WGS sequence"/>
</dbReference>
<gene>
    <name evidence="2" type="ORF">Ssi02_46170</name>
</gene>
<accession>A0A919RIA2</accession>
<dbReference type="RefSeq" id="WP_204028825.1">
    <property type="nucleotide sequence ID" value="NZ_BOOW01000029.1"/>
</dbReference>
<proteinExistence type="predicted"/>
<sequence>MTHSDPASTGDEPVGRKPKVAITVDPEVKAFVEQMVASGQADSASAVFGAAMHEYMHTQRRRRTLITARAAQADPARVARMMAHVESQRDR</sequence>